<evidence type="ECO:0000313" key="2">
    <source>
        <dbReference type="EMBL" id="KAG5183033.1"/>
    </source>
</evidence>
<dbReference type="EMBL" id="JAFCMP010000223">
    <property type="protein sequence ID" value="KAG5183033.1"/>
    <property type="molecule type" value="Genomic_DNA"/>
</dbReference>
<comment type="caution">
    <text evidence="2">The sequence shown here is derived from an EMBL/GenBank/DDBJ whole genome shotgun (WGS) entry which is preliminary data.</text>
</comment>
<name>A0A835Z6B7_9STRA</name>
<dbReference type="Proteomes" id="UP000664859">
    <property type="component" value="Unassembled WGS sequence"/>
</dbReference>
<feature type="chain" id="PRO_5032903438" evidence="1">
    <location>
        <begin position="18"/>
        <end position="179"/>
    </location>
</feature>
<keyword evidence="3" id="KW-1185">Reference proteome</keyword>
<dbReference type="AlphaFoldDB" id="A0A835Z6B7"/>
<feature type="signal peptide" evidence="1">
    <location>
        <begin position="1"/>
        <end position="17"/>
    </location>
</feature>
<proteinExistence type="predicted"/>
<evidence type="ECO:0000313" key="3">
    <source>
        <dbReference type="Proteomes" id="UP000664859"/>
    </source>
</evidence>
<gene>
    <name evidence="2" type="ORF">JKP88DRAFT_273002</name>
</gene>
<accession>A0A835Z6B7</accession>
<organism evidence="2 3">
    <name type="scientific">Tribonema minus</name>
    <dbReference type="NCBI Taxonomy" id="303371"/>
    <lineage>
        <taxon>Eukaryota</taxon>
        <taxon>Sar</taxon>
        <taxon>Stramenopiles</taxon>
        <taxon>Ochrophyta</taxon>
        <taxon>PX clade</taxon>
        <taxon>Xanthophyceae</taxon>
        <taxon>Tribonematales</taxon>
        <taxon>Tribonemataceae</taxon>
        <taxon>Tribonema</taxon>
    </lineage>
</organism>
<evidence type="ECO:0000256" key="1">
    <source>
        <dbReference type="SAM" id="SignalP"/>
    </source>
</evidence>
<keyword evidence="1" id="KW-0732">Signal</keyword>
<reference evidence="2" key="1">
    <citation type="submission" date="2021-02" db="EMBL/GenBank/DDBJ databases">
        <title>First Annotated Genome of the Yellow-green Alga Tribonema minus.</title>
        <authorList>
            <person name="Mahan K.M."/>
        </authorList>
    </citation>
    <scope>NUCLEOTIDE SEQUENCE</scope>
    <source>
        <strain evidence="2">UTEX B ZZ1240</strain>
    </source>
</reference>
<sequence length="179" mass="19346">MATVRLTLLAPAAVAAALMWSTAREIARDPPDTDRLGLGEAAWRDAQWTLLRALAIAVPRDYGSAARKFESALVAVADALPSWQHRDSMSRMMAVIPPRPFVRKGRAGAVGLVYLYSSLSSDASASPAFLDAEKALLEAGARRGDRPDEVLALIRSDADSRGVQQMISEATDKWRIRSG</sequence>
<protein>
    <submittedName>
        <fullName evidence="2">Uncharacterized protein</fullName>
    </submittedName>
</protein>